<dbReference type="OrthoDB" id="2621488at2"/>
<reference evidence="1 2" key="1">
    <citation type="journal article" date="2007" name="Int. J. Syst. Evol. Microbiol.">
        <title>Paenibacillus ginsengarvi sp. nov., isolated from soil from ginseng cultivation.</title>
        <authorList>
            <person name="Yoon M.H."/>
            <person name="Ten L.N."/>
            <person name="Im W.T."/>
        </authorList>
    </citation>
    <scope>NUCLEOTIDE SEQUENCE [LARGE SCALE GENOMIC DNA]</scope>
    <source>
        <strain evidence="1 2">KCTC 13059</strain>
    </source>
</reference>
<dbReference type="AlphaFoldDB" id="A0A3B0CLH4"/>
<protein>
    <submittedName>
        <fullName evidence="1">Uncharacterized protein</fullName>
    </submittedName>
</protein>
<comment type="caution">
    <text evidence="1">The sequence shown here is derived from an EMBL/GenBank/DDBJ whole genome shotgun (WGS) entry which is preliminary data.</text>
</comment>
<dbReference type="EMBL" id="RBAH01000003">
    <property type="protein sequence ID" value="RKN85820.1"/>
    <property type="molecule type" value="Genomic_DNA"/>
</dbReference>
<accession>A0A3B0CLH4</accession>
<evidence type="ECO:0000313" key="2">
    <source>
        <dbReference type="Proteomes" id="UP000282311"/>
    </source>
</evidence>
<evidence type="ECO:0000313" key="1">
    <source>
        <dbReference type="EMBL" id="RKN85820.1"/>
    </source>
</evidence>
<name>A0A3B0CLH4_9BACL</name>
<proteinExistence type="predicted"/>
<gene>
    <name evidence="1" type="ORF">D7M11_05655</name>
</gene>
<organism evidence="1 2">
    <name type="scientific">Paenibacillus ginsengarvi</name>
    <dbReference type="NCBI Taxonomy" id="400777"/>
    <lineage>
        <taxon>Bacteria</taxon>
        <taxon>Bacillati</taxon>
        <taxon>Bacillota</taxon>
        <taxon>Bacilli</taxon>
        <taxon>Bacillales</taxon>
        <taxon>Paenibacillaceae</taxon>
        <taxon>Paenibacillus</taxon>
    </lineage>
</organism>
<keyword evidence="2" id="KW-1185">Reference proteome</keyword>
<dbReference type="Proteomes" id="UP000282311">
    <property type="component" value="Unassembled WGS sequence"/>
</dbReference>
<sequence length="90" mass="10807">MINMHQFYVTDLQKSDTNEKQGLYQFVATFADKTKCRIFYEKRPDWKISNVTRLLHVPCPICRRDYFCNCLDRFTDEIHQEIQDSGLLPE</sequence>